<name>A0A9D1YRA5_9FIRM</name>
<evidence type="ECO:0000313" key="5">
    <source>
        <dbReference type="EMBL" id="HIY61099.1"/>
    </source>
</evidence>
<sequence>MNIAWDADKYTSNFSFVPAYGRGAAELIASPKGSRVLDLGCGNGALTGELRDRGFQVTGLDSSKELLSVAEKYYPELEFILGDATDFSLKEPVDAVFSNAVFHWIDREKQPDMLRCVSRALKDGGELVFEMGGAGNNRLIHEAMEKAFAEAGYSYRMPFYFPGIGEYAALLEQAGFEVRYAVLFDRPTELYGEDGLKDWIRMFLSQTFSGIREEALREAIRERAAESLRDRLYQDGRWYADYVRLRMRAVKRGAEAGNGQPEGGRSGNRRPEGGQAGNGRSETGQEGSGQ</sequence>
<comment type="caution">
    <text evidence="5">The sequence shown here is derived from an EMBL/GenBank/DDBJ whole genome shotgun (WGS) entry which is preliminary data.</text>
</comment>
<evidence type="ECO:0000313" key="6">
    <source>
        <dbReference type="Proteomes" id="UP000824007"/>
    </source>
</evidence>
<evidence type="ECO:0000256" key="2">
    <source>
        <dbReference type="ARBA" id="ARBA00022679"/>
    </source>
</evidence>
<dbReference type="Gene3D" id="3.40.50.150">
    <property type="entry name" value="Vaccinia Virus protein VP39"/>
    <property type="match status" value="1"/>
</dbReference>
<evidence type="ECO:0000259" key="4">
    <source>
        <dbReference type="Pfam" id="PF13649"/>
    </source>
</evidence>
<dbReference type="AlphaFoldDB" id="A0A9D1YRA5"/>
<reference evidence="5" key="1">
    <citation type="journal article" date="2021" name="PeerJ">
        <title>Extensive microbial diversity within the chicken gut microbiome revealed by metagenomics and culture.</title>
        <authorList>
            <person name="Gilroy R."/>
            <person name="Ravi A."/>
            <person name="Getino M."/>
            <person name="Pursley I."/>
            <person name="Horton D.L."/>
            <person name="Alikhan N.F."/>
            <person name="Baker D."/>
            <person name="Gharbi K."/>
            <person name="Hall N."/>
            <person name="Watson M."/>
            <person name="Adriaenssens E.M."/>
            <person name="Foster-Nyarko E."/>
            <person name="Jarju S."/>
            <person name="Secka A."/>
            <person name="Antonio M."/>
            <person name="Oren A."/>
            <person name="Chaudhuri R.R."/>
            <person name="La Ragione R."/>
            <person name="Hildebrand F."/>
            <person name="Pallen M.J."/>
        </authorList>
    </citation>
    <scope>NUCLEOTIDE SEQUENCE</scope>
    <source>
        <strain evidence="5">ChiSxjej3B15-24422</strain>
    </source>
</reference>
<protein>
    <submittedName>
        <fullName evidence="5">Methyltransferase domain-containing protein</fullName>
    </submittedName>
</protein>
<dbReference type="InterPro" id="IPR029063">
    <property type="entry name" value="SAM-dependent_MTases_sf"/>
</dbReference>
<evidence type="ECO:0000256" key="1">
    <source>
        <dbReference type="ARBA" id="ARBA00022603"/>
    </source>
</evidence>
<dbReference type="CDD" id="cd02440">
    <property type="entry name" value="AdoMet_MTases"/>
    <property type="match status" value="1"/>
</dbReference>
<proteinExistence type="predicted"/>
<organism evidence="5 6">
    <name type="scientific">Candidatus Eisenbergiella pullistercoris</name>
    <dbReference type="NCBI Taxonomy" id="2838555"/>
    <lineage>
        <taxon>Bacteria</taxon>
        <taxon>Bacillati</taxon>
        <taxon>Bacillota</taxon>
        <taxon>Clostridia</taxon>
        <taxon>Lachnospirales</taxon>
        <taxon>Lachnospiraceae</taxon>
        <taxon>Eisenbergiella</taxon>
    </lineage>
</organism>
<dbReference type="GO" id="GO:0032259">
    <property type="term" value="P:methylation"/>
    <property type="evidence" value="ECO:0007669"/>
    <property type="project" value="UniProtKB-KW"/>
</dbReference>
<dbReference type="EMBL" id="DXDD01000131">
    <property type="protein sequence ID" value="HIY61099.1"/>
    <property type="molecule type" value="Genomic_DNA"/>
</dbReference>
<dbReference type="Pfam" id="PF13649">
    <property type="entry name" value="Methyltransf_25"/>
    <property type="match status" value="1"/>
</dbReference>
<gene>
    <name evidence="5" type="ORF">H9831_10555</name>
</gene>
<feature type="compositionally biased region" description="Polar residues" evidence="3">
    <location>
        <begin position="278"/>
        <end position="290"/>
    </location>
</feature>
<dbReference type="SUPFAM" id="SSF53335">
    <property type="entry name" value="S-adenosyl-L-methionine-dependent methyltransferases"/>
    <property type="match status" value="1"/>
</dbReference>
<feature type="domain" description="Methyltransferase" evidence="4">
    <location>
        <begin position="36"/>
        <end position="125"/>
    </location>
</feature>
<evidence type="ECO:0000256" key="3">
    <source>
        <dbReference type="SAM" id="MobiDB-lite"/>
    </source>
</evidence>
<accession>A0A9D1YRA5</accession>
<feature type="region of interest" description="Disordered" evidence="3">
    <location>
        <begin position="253"/>
        <end position="290"/>
    </location>
</feature>
<reference evidence="5" key="2">
    <citation type="submission" date="2021-04" db="EMBL/GenBank/DDBJ databases">
        <authorList>
            <person name="Gilroy R."/>
        </authorList>
    </citation>
    <scope>NUCLEOTIDE SEQUENCE</scope>
    <source>
        <strain evidence="5">ChiSxjej3B15-24422</strain>
    </source>
</reference>
<dbReference type="Proteomes" id="UP000824007">
    <property type="component" value="Unassembled WGS sequence"/>
</dbReference>
<dbReference type="GO" id="GO:0008168">
    <property type="term" value="F:methyltransferase activity"/>
    <property type="evidence" value="ECO:0007669"/>
    <property type="project" value="UniProtKB-KW"/>
</dbReference>
<keyword evidence="2" id="KW-0808">Transferase</keyword>
<dbReference type="InterPro" id="IPR041698">
    <property type="entry name" value="Methyltransf_25"/>
</dbReference>
<keyword evidence="1 5" id="KW-0489">Methyltransferase</keyword>
<dbReference type="PANTHER" id="PTHR43861:SF1">
    <property type="entry name" value="TRANS-ACONITATE 2-METHYLTRANSFERASE"/>
    <property type="match status" value="1"/>
</dbReference>
<dbReference type="PANTHER" id="PTHR43861">
    <property type="entry name" value="TRANS-ACONITATE 2-METHYLTRANSFERASE-RELATED"/>
    <property type="match status" value="1"/>
</dbReference>